<dbReference type="PANTHER" id="PTHR35317">
    <property type="entry name" value="OS04G0629600 PROTEIN"/>
    <property type="match status" value="1"/>
</dbReference>
<organism evidence="1 2">
    <name type="scientific">Arabis nemorensis</name>
    <dbReference type="NCBI Taxonomy" id="586526"/>
    <lineage>
        <taxon>Eukaryota</taxon>
        <taxon>Viridiplantae</taxon>
        <taxon>Streptophyta</taxon>
        <taxon>Embryophyta</taxon>
        <taxon>Tracheophyta</taxon>
        <taxon>Spermatophyta</taxon>
        <taxon>Magnoliopsida</taxon>
        <taxon>eudicotyledons</taxon>
        <taxon>Gunneridae</taxon>
        <taxon>Pentapetalae</taxon>
        <taxon>rosids</taxon>
        <taxon>malvids</taxon>
        <taxon>Brassicales</taxon>
        <taxon>Brassicaceae</taxon>
        <taxon>Arabideae</taxon>
        <taxon>Arabis</taxon>
    </lineage>
</organism>
<dbReference type="Proteomes" id="UP000489600">
    <property type="component" value="Unassembled WGS sequence"/>
</dbReference>
<dbReference type="AlphaFoldDB" id="A0A565CFM7"/>
<dbReference type="OrthoDB" id="1936115at2759"/>
<proteinExistence type="predicted"/>
<gene>
    <name evidence="1" type="ORF">ANE_LOCUS22830</name>
</gene>
<name>A0A565CFM7_9BRAS</name>
<keyword evidence="2" id="KW-1185">Reference proteome</keyword>
<dbReference type="EMBL" id="CABITT030000007">
    <property type="protein sequence ID" value="VVB12386.1"/>
    <property type="molecule type" value="Genomic_DNA"/>
</dbReference>
<protein>
    <submittedName>
        <fullName evidence="1">Uncharacterized protein</fullName>
    </submittedName>
</protein>
<dbReference type="Pfam" id="PF14223">
    <property type="entry name" value="Retrotran_gag_2"/>
    <property type="match status" value="1"/>
</dbReference>
<comment type="caution">
    <text evidence="1">The sequence shown here is derived from an EMBL/GenBank/DDBJ whole genome shotgun (WGS) entry which is preliminary data.</text>
</comment>
<evidence type="ECO:0000313" key="1">
    <source>
        <dbReference type="EMBL" id="VVB12386.1"/>
    </source>
</evidence>
<evidence type="ECO:0000313" key="2">
    <source>
        <dbReference type="Proteomes" id="UP000489600"/>
    </source>
</evidence>
<sequence>MGDKKAITVKLQTLRHQFETLLMKEKETMQEYLARVSAIVNEMKSYGESLSGCE</sequence>
<dbReference type="PANTHER" id="PTHR35317:SF35">
    <property type="entry name" value="DUF4219 DOMAIN-CONTAINING PROTEIN"/>
    <property type="match status" value="1"/>
</dbReference>
<reference evidence="1" key="1">
    <citation type="submission" date="2019-07" db="EMBL/GenBank/DDBJ databases">
        <authorList>
            <person name="Dittberner H."/>
        </authorList>
    </citation>
    <scope>NUCLEOTIDE SEQUENCE [LARGE SCALE GENOMIC DNA]</scope>
</reference>
<accession>A0A565CFM7</accession>